<dbReference type="Proteomes" id="UP000197032">
    <property type="component" value="Unassembled WGS sequence"/>
</dbReference>
<comment type="caution">
    <text evidence="2">The sequence shown here is derived from an EMBL/GenBank/DDBJ whole genome shotgun (WGS) entry which is preliminary data.</text>
</comment>
<dbReference type="InterPro" id="IPR018961">
    <property type="entry name" value="DnaJ_homolog_subfam-C_membr-28"/>
</dbReference>
<protein>
    <recommendedName>
        <fullName evidence="1">DnaJ homologue subfamily C member 28 conserved domain-containing protein</fullName>
    </recommendedName>
</protein>
<dbReference type="PANTHER" id="PTHR39158:SF1">
    <property type="entry name" value="DNAJ HOMOLOG SUBFAMILY C MEMBER 28"/>
    <property type="match status" value="1"/>
</dbReference>
<reference evidence="3" key="1">
    <citation type="journal article" date="2017" name="Appl. Environ. Microbiol.">
        <title>Genomic analysis of Calderihabitans maritimus KKC1, a thermophilic hydrogenogenic carboxydotrophic bacterium isolated from marine sediment.</title>
        <authorList>
            <person name="Omae K."/>
            <person name="Yoneda Y."/>
            <person name="Fukuyama Y."/>
            <person name="Yoshida T."/>
            <person name="Sako Y."/>
        </authorList>
    </citation>
    <scope>NUCLEOTIDE SEQUENCE [LARGE SCALE GENOMIC DNA]</scope>
    <source>
        <strain evidence="3">KKC1</strain>
    </source>
</reference>
<evidence type="ECO:0000259" key="1">
    <source>
        <dbReference type="Pfam" id="PF09350"/>
    </source>
</evidence>
<accession>A0A1Z5HNB3</accession>
<proteinExistence type="predicted"/>
<dbReference type="InterPro" id="IPR052573">
    <property type="entry name" value="DnaJ_C_subfamily_28"/>
</dbReference>
<gene>
    <name evidence="2" type="ORF">KKC1_01660</name>
</gene>
<evidence type="ECO:0000313" key="2">
    <source>
        <dbReference type="EMBL" id="GAW91004.1"/>
    </source>
</evidence>
<dbReference type="PANTHER" id="PTHR39158">
    <property type="entry name" value="OS08G0560600 PROTEIN"/>
    <property type="match status" value="1"/>
</dbReference>
<dbReference type="AlphaFoldDB" id="A0A1Z5HNB3"/>
<dbReference type="OrthoDB" id="9798476at2"/>
<keyword evidence="3" id="KW-1185">Reference proteome</keyword>
<dbReference type="Pfam" id="PF09350">
    <property type="entry name" value="DJC28_CD"/>
    <property type="match status" value="1"/>
</dbReference>
<feature type="domain" description="DnaJ homologue subfamily C member 28 conserved" evidence="1">
    <location>
        <begin position="7"/>
        <end position="73"/>
    </location>
</feature>
<sequence>MDIFEKIAEDKIREAMEKGEFDNLSGKGKPLELEDLSRVPEELRAGYKILKNAGILPEELELKKEIISLQDLINCCYEEEEKQLLTQKLSEKILRFNILMEKRRVKNAALRYYKNRIYQKLGY</sequence>
<dbReference type="RefSeq" id="WP_088552603.1">
    <property type="nucleotide sequence ID" value="NZ_BDGJ01000003.1"/>
</dbReference>
<dbReference type="EMBL" id="BDGJ01000003">
    <property type="protein sequence ID" value="GAW91004.1"/>
    <property type="molecule type" value="Genomic_DNA"/>
</dbReference>
<evidence type="ECO:0000313" key="3">
    <source>
        <dbReference type="Proteomes" id="UP000197032"/>
    </source>
</evidence>
<name>A0A1Z5HNB3_9FIRM</name>
<organism evidence="2 3">
    <name type="scientific">Calderihabitans maritimus</name>
    <dbReference type="NCBI Taxonomy" id="1246530"/>
    <lineage>
        <taxon>Bacteria</taxon>
        <taxon>Bacillati</taxon>
        <taxon>Bacillota</taxon>
        <taxon>Clostridia</taxon>
        <taxon>Neomoorellales</taxon>
        <taxon>Calderihabitantaceae</taxon>
        <taxon>Calderihabitans</taxon>
    </lineage>
</organism>